<proteinExistence type="predicted"/>
<evidence type="ECO:0000313" key="2">
    <source>
        <dbReference type="WBParaSite" id="Pan_g14301.t1"/>
    </source>
</evidence>
<reference evidence="2" key="2">
    <citation type="submission" date="2020-10" db="UniProtKB">
        <authorList>
            <consortium name="WormBaseParasite"/>
        </authorList>
    </citation>
    <scope>IDENTIFICATION</scope>
</reference>
<dbReference type="Proteomes" id="UP000492821">
    <property type="component" value="Unassembled WGS sequence"/>
</dbReference>
<dbReference type="AlphaFoldDB" id="A0A7E4UYC2"/>
<name>A0A7E4UYC2_PANRE</name>
<evidence type="ECO:0000313" key="1">
    <source>
        <dbReference type="Proteomes" id="UP000492821"/>
    </source>
</evidence>
<organism evidence="1 2">
    <name type="scientific">Panagrellus redivivus</name>
    <name type="common">Microworm</name>
    <dbReference type="NCBI Taxonomy" id="6233"/>
    <lineage>
        <taxon>Eukaryota</taxon>
        <taxon>Metazoa</taxon>
        <taxon>Ecdysozoa</taxon>
        <taxon>Nematoda</taxon>
        <taxon>Chromadorea</taxon>
        <taxon>Rhabditida</taxon>
        <taxon>Tylenchina</taxon>
        <taxon>Panagrolaimomorpha</taxon>
        <taxon>Panagrolaimoidea</taxon>
        <taxon>Panagrolaimidae</taxon>
        <taxon>Panagrellus</taxon>
    </lineage>
</organism>
<keyword evidence="1" id="KW-1185">Reference proteome</keyword>
<protein>
    <submittedName>
        <fullName evidence="2">COesterase domain-containing protein</fullName>
    </submittedName>
</protein>
<sequence>MISPSEDIKFAIPLVEPLVCRDSVGNFVPHVVRDDYDRIVRAAGKIEGGVLPPGSVLSELLSETVTKEKVRIHQIIPVVWGGSGAHVDNVMYPTLKQHTNKAQGPTELEVEIAEHLKFKENSVIFFYNFKYDGESLFPSKAKRYIDVVHANGYRDCYRNGAQYEMITENLSRRYSITSV</sequence>
<dbReference type="WBParaSite" id="Pan_g14301.t1">
    <property type="protein sequence ID" value="Pan_g14301.t1"/>
    <property type="gene ID" value="Pan_g14301"/>
</dbReference>
<accession>A0A7E4UYC2</accession>
<reference evidence="1" key="1">
    <citation type="journal article" date="2013" name="Genetics">
        <title>The draft genome and transcriptome of Panagrellus redivivus are shaped by the harsh demands of a free-living lifestyle.</title>
        <authorList>
            <person name="Srinivasan J."/>
            <person name="Dillman A.R."/>
            <person name="Macchietto M.G."/>
            <person name="Heikkinen L."/>
            <person name="Lakso M."/>
            <person name="Fracchia K.M."/>
            <person name="Antoshechkin I."/>
            <person name="Mortazavi A."/>
            <person name="Wong G."/>
            <person name="Sternberg P.W."/>
        </authorList>
    </citation>
    <scope>NUCLEOTIDE SEQUENCE [LARGE SCALE GENOMIC DNA]</scope>
    <source>
        <strain evidence="1">MT8872</strain>
    </source>
</reference>